<keyword evidence="2" id="KW-1185">Reference proteome</keyword>
<gene>
    <name evidence="1" type="ORF">BDP27DRAFT_1440650</name>
</gene>
<dbReference type="SUPFAM" id="SSF50969">
    <property type="entry name" value="YVTN repeat-like/Quinoprotein amine dehydrogenase"/>
    <property type="match status" value="1"/>
</dbReference>
<dbReference type="Proteomes" id="UP000772434">
    <property type="component" value="Unassembled WGS sequence"/>
</dbReference>
<name>A0A9P5P312_9AGAR</name>
<dbReference type="InterPro" id="IPR011044">
    <property type="entry name" value="Quino_amine_DH_bsu"/>
</dbReference>
<organism evidence="1 2">
    <name type="scientific">Rhodocollybia butyracea</name>
    <dbReference type="NCBI Taxonomy" id="206335"/>
    <lineage>
        <taxon>Eukaryota</taxon>
        <taxon>Fungi</taxon>
        <taxon>Dikarya</taxon>
        <taxon>Basidiomycota</taxon>
        <taxon>Agaricomycotina</taxon>
        <taxon>Agaricomycetes</taxon>
        <taxon>Agaricomycetidae</taxon>
        <taxon>Agaricales</taxon>
        <taxon>Marasmiineae</taxon>
        <taxon>Omphalotaceae</taxon>
        <taxon>Rhodocollybia</taxon>
    </lineage>
</organism>
<reference evidence="1" key="1">
    <citation type="submission" date="2020-11" db="EMBL/GenBank/DDBJ databases">
        <authorList>
            <consortium name="DOE Joint Genome Institute"/>
            <person name="Ahrendt S."/>
            <person name="Riley R."/>
            <person name="Andreopoulos W."/>
            <person name="Labutti K."/>
            <person name="Pangilinan J."/>
            <person name="Ruiz-Duenas F.J."/>
            <person name="Barrasa J.M."/>
            <person name="Sanchez-Garcia M."/>
            <person name="Camarero S."/>
            <person name="Miyauchi S."/>
            <person name="Serrano A."/>
            <person name="Linde D."/>
            <person name="Babiker R."/>
            <person name="Drula E."/>
            <person name="Ayuso-Fernandez I."/>
            <person name="Pacheco R."/>
            <person name="Padilla G."/>
            <person name="Ferreira P."/>
            <person name="Barriuso J."/>
            <person name="Kellner H."/>
            <person name="Castanera R."/>
            <person name="Alfaro M."/>
            <person name="Ramirez L."/>
            <person name="Pisabarro A.G."/>
            <person name="Kuo A."/>
            <person name="Tritt A."/>
            <person name="Lipzen A."/>
            <person name="He G."/>
            <person name="Yan M."/>
            <person name="Ng V."/>
            <person name="Cullen D."/>
            <person name="Martin F."/>
            <person name="Rosso M.-N."/>
            <person name="Henrissat B."/>
            <person name="Hibbett D."/>
            <person name="Martinez A.T."/>
            <person name="Grigoriev I.V."/>
        </authorList>
    </citation>
    <scope>NUCLEOTIDE SEQUENCE</scope>
    <source>
        <strain evidence="1">AH 40177</strain>
    </source>
</reference>
<proteinExistence type="predicted"/>
<evidence type="ECO:0000313" key="2">
    <source>
        <dbReference type="Proteomes" id="UP000772434"/>
    </source>
</evidence>
<dbReference type="AlphaFoldDB" id="A0A9P5P312"/>
<accession>A0A9P5P312</accession>
<dbReference type="OrthoDB" id="3238562at2759"/>
<protein>
    <submittedName>
        <fullName evidence="1">Uncharacterized protein</fullName>
    </submittedName>
</protein>
<dbReference type="EMBL" id="JADNRY010001424">
    <property type="protein sequence ID" value="KAF9016683.1"/>
    <property type="molecule type" value="Genomic_DNA"/>
</dbReference>
<comment type="caution">
    <text evidence="1">The sequence shown here is derived from an EMBL/GenBank/DDBJ whole genome shotgun (WGS) entry which is preliminary data.</text>
</comment>
<evidence type="ECO:0000313" key="1">
    <source>
        <dbReference type="EMBL" id="KAF9016683.1"/>
    </source>
</evidence>
<sequence length="150" mass="16146">MVSAGTNTLLWGPDEKVGFAALSPDLTGVAATNVRSGIDWLKIVGDRCKKMSSSLEVAPNHDANIPVPVLFIEKGKAVLMGSTKGQAVILNAKSGRRVAVLDHGSDKTWAYVFPTGGSQMLATGDRKCELNTRIKVWIEDSDDLDENPMY</sequence>